<reference evidence="1 2" key="1">
    <citation type="submission" date="2023-02" db="EMBL/GenBank/DDBJ databases">
        <title>LHISI_Scaffold_Assembly.</title>
        <authorList>
            <person name="Stuart O.P."/>
            <person name="Cleave R."/>
            <person name="Magrath M.J.L."/>
            <person name="Mikheyev A.S."/>
        </authorList>
    </citation>
    <scope>NUCLEOTIDE SEQUENCE [LARGE SCALE GENOMIC DNA]</scope>
    <source>
        <strain evidence="1">Daus_M_001</strain>
        <tissue evidence="1">Leg muscle</tissue>
    </source>
</reference>
<comment type="caution">
    <text evidence="1">The sequence shown here is derived from an EMBL/GenBank/DDBJ whole genome shotgun (WGS) entry which is preliminary data.</text>
</comment>
<name>A0ABQ9HRY5_9NEOP</name>
<evidence type="ECO:0000313" key="2">
    <source>
        <dbReference type="Proteomes" id="UP001159363"/>
    </source>
</evidence>
<protein>
    <submittedName>
        <fullName evidence="1">Uncharacterized protein</fullName>
    </submittedName>
</protein>
<organism evidence="1 2">
    <name type="scientific">Dryococelus australis</name>
    <dbReference type="NCBI Taxonomy" id="614101"/>
    <lineage>
        <taxon>Eukaryota</taxon>
        <taxon>Metazoa</taxon>
        <taxon>Ecdysozoa</taxon>
        <taxon>Arthropoda</taxon>
        <taxon>Hexapoda</taxon>
        <taxon>Insecta</taxon>
        <taxon>Pterygota</taxon>
        <taxon>Neoptera</taxon>
        <taxon>Polyneoptera</taxon>
        <taxon>Phasmatodea</taxon>
        <taxon>Verophasmatodea</taxon>
        <taxon>Anareolatae</taxon>
        <taxon>Phasmatidae</taxon>
        <taxon>Eurycanthinae</taxon>
        <taxon>Dryococelus</taxon>
    </lineage>
</organism>
<dbReference type="EMBL" id="JARBHB010000004">
    <property type="protein sequence ID" value="KAJ8886628.1"/>
    <property type="molecule type" value="Genomic_DNA"/>
</dbReference>
<evidence type="ECO:0000313" key="1">
    <source>
        <dbReference type="EMBL" id="KAJ8886628.1"/>
    </source>
</evidence>
<keyword evidence="2" id="KW-1185">Reference proteome</keyword>
<sequence>MKWTHPCFPENDIFHKNLTTQQLLQRTSISPCLNIGLQQSTSRPSTHLSGNSNASSSLDLREFEYWRKPYYCWILRNGSQISVMAQLMPTKSSFSEIVEGLRSIHEETRKLCPEVLNILCLLLVIPTT</sequence>
<accession>A0ABQ9HRY5</accession>
<proteinExistence type="predicted"/>
<dbReference type="Proteomes" id="UP001159363">
    <property type="component" value="Chromosome X"/>
</dbReference>
<gene>
    <name evidence="1" type="ORF">PR048_012840</name>
</gene>